<dbReference type="PANTHER" id="PTHR39322">
    <property type="entry name" value="ACYL-HOMOSERINE-LACTONE SYNTHASE"/>
    <property type="match status" value="1"/>
</dbReference>
<accession>A0ABQ0AJ29</accession>
<evidence type="ECO:0000256" key="6">
    <source>
        <dbReference type="RuleBase" id="RU361135"/>
    </source>
</evidence>
<dbReference type="RefSeq" id="WP_353398156.1">
    <property type="nucleotide sequence ID" value="NZ_BAABWU010000003.1"/>
</dbReference>
<keyword evidence="8" id="KW-1185">Reference proteome</keyword>
<dbReference type="PANTHER" id="PTHR39322:SF1">
    <property type="entry name" value="ISOVALERYL-HOMOSERINE LACTONE SYNTHASE"/>
    <property type="match status" value="1"/>
</dbReference>
<evidence type="ECO:0000313" key="7">
    <source>
        <dbReference type="EMBL" id="GAA6195885.1"/>
    </source>
</evidence>
<proteinExistence type="inferred from homology"/>
<dbReference type="InterPro" id="IPR016181">
    <property type="entry name" value="Acyl_CoA_acyltransferase"/>
</dbReference>
<dbReference type="EMBL" id="BAABWU010000003">
    <property type="protein sequence ID" value="GAA6195885.1"/>
    <property type="molecule type" value="Genomic_DNA"/>
</dbReference>
<sequence length="213" mass="23691">MLRYVYAGDLNAHADLAHSMFVDRADQFQTRLGWDVQVDHQGEERDQYDALNPLYVIWEMPDGRHGGSMRFLPTTGPVMVNDVFSNLTGGNPISSPLIWECTRFCLSREATGNVAGALTLAGLEIMRNLSVSHFAGVFDRRMVRIYRSLGFSPEIIKSAGVGRDRISLGLWEYNVQAYQTVAQRAGIAPEMSQLWFDRSLGSTSAAAPMRLTG</sequence>
<reference evidence="7 8" key="1">
    <citation type="submission" date="2024-04" db="EMBL/GenBank/DDBJ databases">
        <title>Draft genome sequence of Pseudophaeobacter arcticus NBRC 116598.</title>
        <authorList>
            <person name="Miyakawa T."/>
            <person name="Kusuya Y."/>
            <person name="Miura T."/>
        </authorList>
    </citation>
    <scope>NUCLEOTIDE SEQUENCE [LARGE SCALE GENOMIC DNA]</scope>
    <source>
        <strain evidence="7 8">SU-CL00105</strain>
    </source>
</reference>
<evidence type="ECO:0000256" key="1">
    <source>
        <dbReference type="ARBA" id="ARBA00022654"/>
    </source>
</evidence>
<protein>
    <recommendedName>
        <fullName evidence="6">Acyl-homoserine-lactone synthase</fullName>
        <ecNumber evidence="6">2.3.1.184</ecNumber>
    </recommendedName>
    <alternativeName>
        <fullName evidence="6">Autoinducer synthesis protein</fullName>
    </alternativeName>
</protein>
<dbReference type="EC" id="2.3.1.184" evidence="6"/>
<dbReference type="InterPro" id="IPR001690">
    <property type="entry name" value="Autoind_synthase"/>
</dbReference>
<evidence type="ECO:0000256" key="3">
    <source>
        <dbReference type="ARBA" id="ARBA00022691"/>
    </source>
</evidence>
<organism evidence="7 8">
    <name type="scientific">Pseudophaeobacter arcticus</name>
    <dbReference type="NCBI Taxonomy" id="385492"/>
    <lineage>
        <taxon>Bacteria</taxon>
        <taxon>Pseudomonadati</taxon>
        <taxon>Pseudomonadota</taxon>
        <taxon>Alphaproteobacteria</taxon>
        <taxon>Rhodobacterales</taxon>
        <taxon>Paracoccaceae</taxon>
        <taxon>Pseudophaeobacter</taxon>
    </lineage>
</organism>
<evidence type="ECO:0000256" key="2">
    <source>
        <dbReference type="ARBA" id="ARBA00022679"/>
    </source>
</evidence>
<evidence type="ECO:0000256" key="4">
    <source>
        <dbReference type="ARBA" id="ARBA00022929"/>
    </source>
</evidence>
<comment type="caution">
    <text evidence="7">The sequence shown here is derived from an EMBL/GenBank/DDBJ whole genome shotgun (WGS) entry which is preliminary data.</text>
</comment>
<dbReference type="PROSITE" id="PS51187">
    <property type="entry name" value="AUTOINDUCER_SYNTH_2"/>
    <property type="match status" value="1"/>
</dbReference>
<gene>
    <name evidence="7" type="ORF">NBRC116598_13290</name>
</gene>
<keyword evidence="2 6" id="KW-0808">Transferase</keyword>
<evidence type="ECO:0000313" key="8">
    <source>
        <dbReference type="Proteomes" id="UP001441944"/>
    </source>
</evidence>
<name>A0ABQ0AJ29_9RHOB</name>
<evidence type="ECO:0000256" key="5">
    <source>
        <dbReference type="PROSITE-ProRule" id="PRU00533"/>
    </source>
</evidence>
<comment type="catalytic activity">
    <reaction evidence="6">
        <text>a fatty acyl-[ACP] + S-adenosyl-L-methionine = an N-acyl-L-homoserine lactone + S-methyl-5'-thioadenosine + holo-[ACP] + H(+)</text>
        <dbReference type="Rhea" id="RHEA:10096"/>
        <dbReference type="Rhea" id="RHEA-COMP:9685"/>
        <dbReference type="Rhea" id="RHEA-COMP:14125"/>
        <dbReference type="ChEBI" id="CHEBI:15378"/>
        <dbReference type="ChEBI" id="CHEBI:17509"/>
        <dbReference type="ChEBI" id="CHEBI:55474"/>
        <dbReference type="ChEBI" id="CHEBI:59789"/>
        <dbReference type="ChEBI" id="CHEBI:64479"/>
        <dbReference type="ChEBI" id="CHEBI:138651"/>
        <dbReference type="EC" id="2.3.1.184"/>
    </reaction>
</comment>
<keyword evidence="3 6" id="KW-0949">S-adenosyl-L-methionine</keyword>
<dbReference type="PRINTS" id="PR01549">
    <property type="entry name" value="AUTOINDCRSYN"/>
</dbReference>
<dbReference type="Pfam" id="PF00765">
    <property type="entry name" value="Autoind_synth"/>
    <property type="match status" value="1"/>
</dbReference>
<dbReference type="Proteomes" id="UP001441944">
    <property type="component" value="Unassembled WGS sequence"/>
</dbReference>
<keyword evidence="1 5" id="KW-0673">Quorum sensing</keyword>
<keyword evidence="4 5" id="KW-0071">Autoinducer synthesis</keyword>
<dbReference type="SUPFAM" id="SSF55729">
    <property type="entry name" value="Acyl-CoA N-acyltransferases (Nat)"/>
    <property type="match status" value="1"/>
</dbReference>
<comment type="similarity">
    <text evidence="5 6">Belongs to the autoinducer synthase family.</text>
</comment>
<dbReference type="Gene3D" id="3.40.630.30">
    <property type="match status" value="1"/>
</dbReference>